<accession>A0A2J8LHR6</accession>
<proteinExistence type="predicted"/>
<name>A0A2J8LHR6_PANTR</name>
<feature type="compositionally biased region" description="Basic and acidic residues" evidence="1">
    <location>
        <begin position="246"/>
        <end position="260"/>
    </location>
</feature>
<feature type="compositionally biased region" description="Low complexity" evidence="1">
    <location>
        <begin position="53"/>
        <end position="66"/>
    </location>
</feature>
<feature type="compositionally biased region" description="Basic residues" evidence="1">
    <location>
        <begin position="26"/>
        <end position="37"/>
    </location>
</feature>
<feature type="compositionally biased region" description="Low complexity" evidence="1">
    <location>
        <begin position="76"/>
        <end position="89"/>
    </location>
</feature>
<feature type="compositionally biased region" description="Low complexity" evidence="1">
    <location>
        <begin position="139"/>
        <end position="173"/>
    </location>
</feature>
<protein>
    <submittedName>
        <fullName evidence="2">C11orf96 isoform 1</fullName>
    </submittedName>
</protein>
<dbReference type="EMBL" id="NBAG03000291">
    <property type="protein sequence ID" value="PNI46796.1"/>
    <property type="molecule type" value="Genomic_DNA"/>
</dbReference>
<feature type="region of interest" description="Disordered" evidence="1">
    <location>
        <begin position="1"/>
        <end position="285"/>
    </location>
</feature>
<sequence length="417" mass="43772">MAFAVIRAQSRVGSRGLYKPRAWPPRGRRRQQRRRAPRSAAEQRPPSPVPPDGSSRPPALPRSAGPGPRGPPPPRSRFGSPARRAPGCCLPGGPGAAAAPGEPRRPAARPRRRRRRHGRQARRADGHLLQLPGGDAALRVPGRRVPAARAARQAVQGPGPAAAAAPVSLQDAAGDLRRDPGGGGGGGVPHGGGEGQEVVPAEPGVPAPQHAEPVAAAGAAQQLQTEEQPGLQRLRLGPVRGAARGGDARVRGPRGDRRVNPESARALLPGDPQGPGTAAPRALGLPPRCEPVGAPLAALALARERRERGRFPRPCKCLFFNSSQCELCCECVRGGAPALSRRRVAPPCPCPMVCNSDFAHRSTVPPSAHPFTLTPTLSLNTFIIVRRGRWDFGRSAAATASGGLIFIFALRWLKAFI</sequence>
<evidence type="ECO:0000313" key="3">
    <source>
        <dbReference type="Proteomes" id="UP000236370"/>
    </source>
</evidence>
<gene>
    <name evidence="2" type="ORF">CK820_G0028982</name>
</gene>
<comment type="caution">
    <text evidence="2">The sequence shown here is derived from an EMBL/GenBank/DDBJ whole genome shotgun (WGS) entry which is preliminary data.</text>
</comment>
<feature type="compositionally biased region" description="Basic residues" evidence="1">
    <location>
        <begin position="106"/>
        <end position="121"/>
    </location>
</feature>
<evidence type="ECO:0000256" key="1">
    <source>
        <dbReference type="SAM" id="MobiDB-lite"/>
    </source>
</evidence>
<reference evidence="2 3" key="1">
    <citation type="submission" date="2017-12" db="EMBL/GenBank/DDBJ databases">
        <title>High-resolution comparative analysis of great ape genomes.</title>
        <authorList>
            <person name="Pollen A."/>
            <person name="Hastie A."/>
            <person name="Hormozdiari F."/>
            <person name="Dougherty M."/>
            <person name="Liu R."/>
            <person name="Chaisson M."/>
            <person name="Hoppe E."/>
            <person name="Hill C."/>
            <person name="Pang A."/>
            <person name="Hillier L."/>
            <person name="Baker C."/>
            <person name="Armstrong J."/>
            <person name="Shendure J."/>
            <person name="Paten B."/>
            <person name="Wilson R."/>
            <person name="Chao H."/>
            <person name="Schneider V."/>
            <person name="Ventura M."/>
            <person name="Kronenberg Z."/>
            <person name="Murali S."/>
            <person name="Gordon D."/>
            <person name="Cantsilieris S."/>
            <person name="Munson K."/>
            <person name="Nelson B."/>
            <person name="Raja A."/>
            <person name="Underwood J."/>
            <person name="Diekhans M."/>
            <person name="Fiddes I."/>
            <person name="Haussler D."/>
            <person name="Eichler E."/>
        </authorList>
    </citation>
    <scope>NUCLEOTIDE SEQUENCE [LARGE SCALE GENOMIC DNA]</scope>
    <source>
        <strain evidence="2">Yerkes chimp pedigree #C0471</strain>
    </source>
</reference>
<dbReference type="Proteomes" id="UP000236370">
    <property type="component" value="Unassembled WGS sequence"/>
</dbReference>
<feature type="compositionally biased region" description="Gly residues" evidence="1">
    <location>
        <begin position="181"/>
        <end position="195"/>
    </location>
</feature>
<organism evidence="2 3">
    <name type="scientific">Pan troglodytes</name>
    <name type="common">Chimpanzee</name>
    <dbReference type="NCBI Taxonomy" id="9598"/>
    <lineage>
        <taxon>Eukaryota</taxon>
        <taxon>Metazoa</taxon>
        <taxon>Chordata</taxon>
        <taxon>Craniata</taxon>
        <taxon>Vertebrata</taxon>
        <taxon>Euteleostomi</taxon>
        <taxon>Mammalia</taxon>
        <taxon>Eutheria</taxon>
        <taxon>Euarchontoglires</taxon>
        <taxon>Primates</taxon>
        <taxon>Haplorrhini</taxon>
        <taxon>Catarrhini</taxon>
        <taxon>Hominidae</taxon>
        <taxon>Pan</taxon>
    </lineage>
</organism>
<evidence type="ECO:0000313" key="2">
    <source>
        <dbReference type="EMBL" id="PNI46796.1"/>
    </source>
</evidence>
<feature type="compositionally biased region" description="Low complexity" evidence="1">
    <location>
        <begin position="196"/>
        <end position="228"/>
    </location>
</feature>
<dbReference type="AlphaFoldDB" id="A0A2J8LHR6"/>